<dbReference type="GO" id="GO:0006412">
    <property type="term" value="P:translation"/>
    <property type="evidence" value="ECO:0007669"/>
    <property type="project" value="UniProtKB-UniRule"/>
</dbReference>
<dbReference type="InterPro" id="IPR036394">
    <property type="entry name" value="Ribosomal_uL22_sf"/>
</dbReference>
<dbReference type="HAMAP" id="MF_01331_B">
    <property type="entry name" value="Ribosomal_uL22_B"/>
    <property type="match status" value="1"/>
</dbReference>
<evidence type="ECO:0000256" key="10">
    <source>
        <dbReference type="HAMAP-Rule" id="MF_01331"/>
    </source>
</evidence>
<dbReference type="InterPro" id="IPR001063">
    <property type="entry name" value="Ribosomal_uL22"/>
</dbReference>
<evidence type="ECO:0000256" key="6">
    <source>
        <dbReference type="ARBA" id="ARBA00022980"/>
    </source>
</evidence>
<keyword evidence="6 10" id="KW-0689">Ribosomal protein</keyword>
<evidence type="ECO:0000256" key="13">
    <source>
        <dbReference type="RuleBase" id="RU004008"/>
    </source>
</evidence>
<dbReference type="InterPro" id="IPR005727">
    <property type="entry name" value="Ribosomal_uL22_bac/chlpt-type"/>
</dbReference>
<dbReference type="GO" id="GO:0019843">
    <property type="term" value="F:rRNA binding"/>
    <property type="evidence" value="ECO:0007669"/>
    <property type="project" value="UniProtKB-UniRule"/>
</dbReference>
<evidence type="ECO:0000256" key="4">
    <source>
        <dbReference type="ARBA" id="ARBA00022730"/>
    </source>
</evidence>
<comment type="function">
    <text evidence="1 10">The globular domain of the protein is located near the polypeptide exit tunnel on the outside of the subunit, while an extended beta-hairpin is found that lines the wall of the exit tunnel in the center of the 70S ribosome.</text>
</comment>
<dbReference type="GeneID" id="98652853"/>
<dbReference type="Proteomes" id="UP000196560">
    <property type="component" value="Unassembled WGS sequence"/>
</dbReference>
<evidence type="ECO:0000256" key="12">
    <source>
        <dbReference type="RuleBase" id="RU004006"/>
    </source>
</evidence>
<name>A0A1Y3U7H0_9ACTN</name>
<evidence type="ECO:0000256" key="1">
    <source>
        <dbReference type="ARBA" id="ARBA00003478"/>
    </source>
</evidence>
<dbReference type="EMBL" id="NFHO01000016">
    <property type="protein sequence ID" value="OUN41290.1"/>
    <property type="molecule type" value="Genomic_DNA"/>
</dbReference>
<keyword evidence="15" id="KW-1185">Reference proteome</keyword>
<dbReference type="InterPro" id="IPR047867">
    <property type="entry name" value="Ribosomal_uL22_bac/org-type"/>
</dbReference>
<dbReference type="CDD" id="cd00336">
    <property type="entry name" value="Ribosomal_L22"/>
    <property type="match status" value="1"/>
</dbReference>
<dbReference type="Pfam" id="PF00237">
    <property type="entry name" value="Ribosomal_L22"/>
    <property type="match status" value="1"/>
</dbReference>
<evidence type="ECO:0000256" key="3">
    <source>
        <dbReference type="ARBA" id="ARBA00011838"/>
    </source>
</evidence>
<evidence type="ECO:0000256" key="11">
    <source>
        <dbReference type="RuleBase" id="RU004005"/>
    </source>
</evidence>
<proteinExistence type="inferred from homology"/>
<dbReference type="eggNOG" id="COG0091">
    <property type="taxonomic scope" value="Bacteria"/>
</dbReference>
<sequence length="123" mass="13678">MATKATDTETREVRAVAKFVRVSPYKARLVVDLIRRKSVEQAFDILHFCERAVAVDVEKVLRSAVANAQNNHGMRADDLVIAAAYVDEGPTLKRIRPRAKGSASRILKRTSHITIVVAPRKEA</sequence>
<evidence type="ECO:0000256" key="2">
    <source>
        <dbReference type="ARBA" id="ARBA00009451"/>
    </source>
</evidence>
<dbReference type="STRING" id="1118060.GCA_000311845_00577"/>
<organism evidence="14 15">
    <name type="scientific">Enorma massiliensis</name>
    <dbReference type="NCBI Taxonomy" id="1472761"/>
    <lineage>
        <taxon>Bacteria</taxon>
        <taxon>Bacillati</taxon>
        <taxon>Actinomycetota</taxon>
        <taxon>Coriobacteriia</taxon>
        <taxon>Coriobacteriales</taxon>
        <taxon>Coriobacteriaceae</taxon>
        <taxon>Enorma</taxon>
    </lineage>
</organism>
<evidence type="ECO:0000256" key="5">
    <source>
        <dbReference type="ARBA" id="ARBA00022884"/>
    </source>
</evidence>
<keyword evidence="4 10" id="KW-0699">rRNA-binding</keyword>
<evidence type="ECO:0000256" key="9">
    <source>
        <dbReference type="ARBA" id="ARBA00035207"/>
    </source>
</evidence>
<dbReference type="RefSeq" id="WP_019127886.1">
    <property type="nucleotide sequence ID" value="NZ_CALUIC010000010.1"/>
</dbReference>
<dbReference type="InterPro" id="IPR018260">
    <property type="entry name" value="Ribosomal_uL22_CS"/>
</dbReference>
<comment type="function">
    <text evidence="10 13">This protein binds specifically to 23S rRNA; its binding is stimulated by other ribosomal proteins, e.g., L4, L17, and L20. It is important during the early stages of 50S assembly. It makes multiple contacts with different domains of the 23S rRNA in the assembled 50S subunit and ribosome.</text>
</comment>
<keyword evidence="5 10" id="KW-0694">RNA-binding</keyword>
<comment type="similarity">
    <text evidence="2 10 11">Belongs to the universal ribosomal protein uL22 family.</text>
</comment>
<comment type="caution">
    <text evidence="14">The sequence shown here is derived from an EMBL/GenBank/DDBJ whole genome shotgun (WGS) entry which is preliminary data.</text>
</comment>
<protein>
    <recommendedName>
        <fullName evidence="9 10">Large ribosomal subunit protein uL22</fullName>
    </recommendedName>
</protein>
<evidence type="ECO:0000313" key="14">
    <source>
        <dbReference type="EMBL" id="OUN41290.1"/>
    </source>
</evidence>
<gene>
    <name evidence="10" type="primary">rplV</name>
    <name evidence="14" type="ORF">B5G21_09970</name>
</gene>
<dbReference type="PANTHER" id="PTHR13501:SF8">
    <property type="entry name" value="LARGE RIBOSOMAL SUBUNIT PROTEIN UL22M"/>
    <property type="match status" value="1"/>
</dbReference>
<evidence type="ECO:0000256" key="8">
    <source>
        <dbReference type="ARBA" id="ARBA00025084"/>
    </source>
</evidence>
<dbReference type="PANTHER" id="PTHR13501">
    <property type="entry name" value="CHLOROPLAST 50S RIBOSOMAL PROTEIN L22-RELATED"/>
    <property type="match status" value="1"/>
</dbReference>
<dbReference type="Gene3D" id="3.90.470.10">
    <property type="entry name" value="Ribosomal protein L22/L17"/>
    <property type="match status" value="1"/>
</dbReference>
<comment type="function">
    <text evidence="8">This protein binds specifically to 23S rRNA; its binding is stimulated by other ribosomal proteins, e.g. L4, L17, and L20. It is important during the early stages of 50S assembly. It makes multiple contacts with different domains of the 23S rRNA in the assembled 50S subunit and ribosome.</text>
</comment>
<comment type="subunit">
    <text evidence="3 10 12">Part of the 50S ribosomal subunit.</text>
</comment>
<dbReference type="NCBIfam" id="TIGR01044">
    <property type="entry name" value="rplV_bact"/>
    <property type="match status" value="1"/>
</dbReference>
<dbReference type="GO" id="GO:0003735">
    <property type="term" value="F:structural constituent of ribosome"/>
    <property type="evidence" value="ECO:0007669"/>
    <property type="project" value="InterPro"/>
</dbReference>
<dbReference type="GO" id="GO:0022625">
    <property type="term" value="C:cytosolic large ribosomal subunit"/>
    <property type="evidence" value="ECO:0007669"/>
    <property type="project" value="TreeGrafter"/>
</dbReference>
<keyword evidence="7 10" id="KW-0687">Ribonucleoprotein</keyword>
<dbReference type="AlphaFoldDB" id="A0A1Y3U7H0"/>
<dbReference type="PROSITE" id="PS00464">
    <property type="entry name" value="RIBOSOMAL_L22"/>
    <property type="match status" value="1"/>
</dbReference>
<evidence type="ECO:0000313" key="15">
    <source>
        <dbReference type="Proteomes" id="UP000196560"/>
    </source>
</evidence>
<reference evidence="15" key="1">
    <citation type="submission" date="2017-04" db="EMBL/GenBank/DDBJ databases">
        <title>Function of individual gut microbiota members based on whole genome sequencing of pure cultures obtained from chicken caecum.</title>
        <authorList>
            <person name="Medvecky M."/>
            <person name="Cejkova D."/>
            <person name="Polansky O."/>
            <person name="Karasova D."/>
            <person name="Kubasova T."/>
            <person name="Cizek A."/>
            <person name="Rychlik I."/>
        </authorList>
    </citation>
    <scope>NUCLEOTIDE SEQUENCE [LARGE SCALE GENOMIC DNA]</scope>
    <source>
        <strain evidence="15">An70</strain>
    </source>
</reference>
<accession>A0A1Y3U7H0</accession>
<evidence type="ECO:0000256" key="7">
    <source>
        <dbReference type="ARBA" id="ARBA00023274"/>
    </source>
</evidence>
<dbReference type="SUPFAM" id="SSF54843">
    <property type="entry name" value="Ribosomal protein L22"/>
    <property type="match status" value="1"/>
</dbReference>